<dbReference type="AlphaFoldDB" id="A0A8S1X658"/>
<keyword evidence="2" id="KW-1185">Reference proteome</keyword>
<sequence>MNLYVYIQFERAEGTITTKPSSKSLLLLTQSQGWVAMSKYGSWCYQHLRPMMIQTQIMIFGDSVGKLQHEGQKYLRRSHKYTKICFEIMLINLQTEHMRSMMFQLCRLSIRVHNLLDYEDIKETTARMQCCCLIIHLQRYKIFYQTILVIIIMKYFRQTATLCKRKYQRICNTEQATQQLDLVLMTKHTNSDRKLLTTTSSLKQQMFKLGVTTFCVDTISFVSCKIYFQMIYPLTQLIIVPFNLRRTKQAQQVQVEQSK</sequence>
<evidence type="ECO:0000313" key="1">
    <source>
        <dbReference type="EMBL" id="CAD8196490.1"/>
    </source>
</evidence>
<gene>
    <name evidence="1" type="ORF">POCTA_138.1.T1120006</name>
</gene>
<evidence type="ECO:0000313" key="2">
    <source>
        <dbReference type="Proteomes" id="UP000683925"/>
    </source>
</evidence>
<comment type="caution">
    <text evidence="1">The sequence shown here is derived from an EMBL/GenBank/DDBJ whole genome shotgun (WGS) entry which is preliminary data.</text>
</comment>
<organism evidence="1 2">
    <name type="scientific">Paramecium octaurelia</name>
    <dbReference type="NCBI Taxonomy" id="43137"/>
    <lineage>
        <taxon>Eukaryota</taxon>
        <taxon>Sar</taxon>
        <taxon>Alveolata</taxon>
        <taxon>Ciliophora</taxon>
        <taxon>Intramacronucleata</taxon>
        <taxon>Oligohymenophorea</taxon>
        <taxon>Peniculida</taxon>
        <taxon>Parameciidae</taxon>
        <taxon>Paramecium</taxon>
    </lineage>
</organism>
<dbReference type="Proteomes" id="UP000683925">
    <property type="component" value="Unassembled WGS sequence"/>
</dbReference>
<reference evidence="1" key="1">
    <citation type="submission" date="2021-01" db="EMBL/GenBank/DDBJ databases">
        <authorList>
            <consortium name="Genoscope - CEA"/>
            <person name="William W."/>
        </authorList>
    </citation>
    <scope>NUCLEOTIDE SEQUENCE</scope>
</reference>
<protein>
    <submittedName>
        <fullName evidence="1">Uncharacterized protein</fullName>
    </submittedName>
</protein>
<accession>A0A8S1X658</accession>
<proteinExistence type="predicted"/>
<name>A0A8S1X658_PAROT</name>
<dbReference type="EMBL" id="CAJJDP010000112">
    <property type="protein sequence ID" value="CAD8196490.1"/>
    <property type="molecule type" value="Genomic_DNA"/>
</dbReference>